<name>A0A2N3L7X7_9PROT</name>
<protein>
    <submittedName>
        <fullName evidence="2">Cell envelope biogenesis protein LolA</fullName>
    </submittedName>
</protein>
<dbReference type="EMBL" id="NXGX01000003">
    <property type="protein sequence ID" value="PKR58909.1"/>
    <property type="molecule type" value="Genomic_DNA"/>
</dbReference>
<dbReference type="Pfam" id="PF03548">
    <property type="entry name" value="LolA"/>
    <property type="match status" value="1"/>
</dbReference>
<organism evidence="2 3">
    <name type="scientific">Thalassospira lohafexi</name>
    <dbReference type="NCBI Taxonomy" id="744227"/>
    <lineage>
        <taxon>Bacteria</taxon>
        <taxon>Pseudomonadati</taxon>
        <taxon>Pseudomonadota</taxon>
        <taxon>Alphaproteobacteria</taxon>
        <taxon>Rhodospirillales</taxon>
        <taxon>Thalassospiraceae</taxon>
        <taxon>Thalassospira</taxon>
    </lineage>
</organism>
<keyword evidence="1" id="KW-0732">Signal</keyword>
<evidence type="ECO:0000313" key="3">
    <source>
        <dbReference type="Proteomes" id="UP000233332"/>
    </source>
</evidence>
<evidence type="ECO:0000256" key="1">
    <source>
        <dbReference type="ARBA" id="ARBA00022729"/>
    </source>
</evidence>
<proteinExistence type="predicted"/>
<gene>
    <name evidence="2" type="ORF">COO92_08680</name>
</gene>
<dbReference type="PANTHER" id="PTHR35869">
    <property type="entry name" value="OUTER-MEMBRANE LIPOPROTEIN CARRIER PROTEIN"/>
    <property type="match status" value="1"/>
</dbReference>
<dbReference type="AlphaFoldDB" id="A0A2N3L7X7"/>
<evidence type="ECO:0000313" key="2">
    <source>
        <dbReference type="EMBL" id="PKR58909.1"/>
    </source>
</evidence>
<dbReference type="InterPro" id="IPR029046">
    <property type="entry name" value="LolA/LolB/LppX"/>
</dbReference>
<reference evidence="2 3" key="1">
    <citation type="submission" date="2017-09" db="EMBL/GenBank/DDBJ databases">
        <title>Biodiversity and function of Thalassospira species in the particle-attached aromatic-hydrocarbon-degrading consortia from the surface seawater of the China South Sea.</title>
        <authorList>
            <person name="Dong C."/>
            <person name="Lai Q."/>
            <person name="Shao Z."/>
        </authorList>
    </citation>
    <scope>NUCLEOTIDE SEQUENCE [LARGE SCALE GENOMIC DNA]</scope>
    <source>
        <strain evidence="2 3">139Z-12</strain>
    </source>
</reference>
<dbReference type="SUPFAM" id="SSF89392">
    <property type="entry name" value="Prokaryotic lipoproteins and lipoprotein localization factors"/>
    <property type="match status" value="1"/>
</dbReference>
<accession>A0A2N3L7X7</accession>
<dbReference type="InterPro" id="IPR004564">
    <property type="entry name" value="OM_lipoprot_carrier_LolA-like"/>
</dbReference>
<dbReference type="RefSeq" id="WP_101301409.1">
    <property type="nucleotide sequence ID" value="NZ_NXGX01000003.1"/>
</dbReference>
<dbReference type="Proteomes" id="UP000233332">
    <property type="component" value="Unassembled WGS sequence"/>
</dbReference>
<comment type="caution">
    <text evidence="2">The sequence shown here is derived from an EMBL/GenBank/DDBJ whole genome shotgun (WGS) entry which is preliminary data.</text>
</comment>
<dbReference type="Gene3D" id="2.50.20.10">
    <property type="entry name" value="Lipoprotein localisation LolA/LolB/LppX"/>
    <property type="match status" value="1"/>
</dbReference>
<dbReference type="PANTHER" id="PTHR35869:SF1">
    <property type="entry name" value="OUTER-MEMBRANE LIPOPROTEIN CARRIER PROTEIN"/>
    <property type="match status" value="1"/>
</dbReference>
<dbReference type="CDD" id="cd16325">
    <property type="entry name" value="LolA"/>
    <property type="match status" value="1"/>
</dbReference>
<sequence length="231" mass="25720">MTFFSKFSQTAFHTFGKKSRSLMAASVLSAAIGLGAITSLTLLPNAAHAQSADISPEMIKKIETYMGDITTLRADFVQISSDGGAAEGKLYMQRPGKMRFEYNPPAQILLVSTGHDFIYYDKEINAPTYFDIDETPAGIILAENISLTDKVKIVDYRRTAETIRVELVRKSDPGAGSVTLVFAESPMQLRQWIVTDPTGIETTVTLFNTEEHVSLDPELFKFDRIWPNQRN</sequence>
<keyword evidence="3" id="KW-1185">Reference proteome</keyword>